<accession>A0A2V3ZYL7</accession>
<dbReference type="OrthoDB" id="1450994at2"/>
<organism evidence="2 3">
    <name type="scientific">Marinifilum breve</name>
    <dbReference type="NCBI Taxonomy" id="2184082"/>
    <lineage>
        <taxon>Bacteria</taxon>
        <taxon>Pseudomonadati</taxon>
        <taxon>Bacteroidota</taxon>
        <taxon>Bacteroidia</taxon>
        <taxon>Marinilabiliales</taxon>
        <taxon>Marinifilaceae</taxon>
    </lineage>
</organism>
<dbReference type="Pfam" id="PF00581">
    <property type="entry name" value="Rhodanese"/>
    <property type="match status" value="1"/>
</dbReference>
<dbReference type="CDD" id="cd00158">
    <property type="entry name" value="RHOD"/>
    <property type="match status" value="1"/>
</dbReference>
<dbReference type="Proteomes" id="UP000248079">
    <property type="component" value="Unassembled WGS sequence"/>
</dbReference>
<keyword evidence="3" id="KW-1185">Reference proteome</keyword>
<dbReference type="InterPro" id="IPR036873">
    <property type="entry name" value="Rhodanese-like_dom_sf"/>
</dbReference>
<name>A0A2V3ZYL7_9BACT</name>
<reference evidence="2 3" key="1">
    <citation type="submission" date="2018-05" db="EMBL/GenBank/DDBJ databases">
        <title>Marinifilum breve JC075T sp. nov., a marine bacterium isolated from Yongle Blue Hole in the South China Sea.</title>
        <authorList>
            <person name="Fu T."/>
        </authorList>
    </citation>
    <scope>NUCLEOTIDE SEQUENCE [LARGE SCALE GENOMIC DNA]</scope>
    <source>
        <strain evidence="2 3">JC075</strain>
    </source>
</reference>
<proteinExistence type="predicted"/>
<sequence length="155" mass="18023">MLLCELAFLDFRTASFIVETRPITKELIVKNEIMSCRLNAEELEPFYCDVNCDKARELINDYRELKEFHVIDTRSIEMYKMGHLNKAVLLDAFKSNFSELLGYLPKDHVYLVYCTAGIRSLKAIKLMKQMGFKYVYHLYEGIEGCDIKLGDLSIS</sequence>
<dbReference type="AlphaFoldDB" id="A0A2V3ZYL7"/>
<comment type="caution">
    <text evidence="2">The sequence shown here is derived from an EMBL/GenBank/DDBJ whole genome shotgun (WGS) entry which is preliminary data.</text>
</comment>
<evidence type="ECO:0000259" key="1">
    <source>
        <dbReference type="PROSITE" id="PS50206"/>
    </source>
</evidence>
<dbReference type="PROSITE" id="PS50206">
    <property type="entry name" value="RHODANESE_3"/>
    <property type="match status" value="1"/>
</dbReference>
<dbReference type="InterPro" id="IPR001763">
    <property type="entry name" value="Rhodanese-like_dom"/>
</dbReference>
<feature type="domain" description="Rhodanese" evidence="1">
    <location>
        <begin position="64"/>
        <end position="154"/>
    </location>
</feature>
<dbReference type="SUPFAM" id="SSF52821">
    <property type="entry name" value="Rhodanese/Cell cycle control phosphatase"/>
    <property type="match status" value="1"/>
</dbReference>
<evidence type="ECO:0000313" key="2">
    <source>
        <dbReference type="EMBL" id="PXY01363.1"/>
    </source>
</evidence>
<dbReference type="Gene3D" id="3.40.250.10">
    <property type="entry name" value="Rhodanese-like domain"/>
    <property type="match status" value="1"/>
</dbReference>
<gene>
    <name evidence="2" type="ORF">DF185_07710</name>
</gene>
<protein>
    <recommendedName>
        <fullName evidence="1">Rhodanese domain-containing protein</fullName>
    </recommendedName>
</protein>
<dbReference type="SMART" id="SM00450">
    <property type="entry name" value="RHOD"/>
    <property type="match status" value="1"/>
</dbReference>
<dbReference type="EMBL" id="QFLI01000003">
    <property type="protein sequence ID" value="PXY01363.1"/>
    <property type="molecule type" value="Genomic_DNA"/>
</dbReference>
<evidence type="ECO:0000313" key="3">
    <source>
        <dbReference type="Proteomes" id="UP000248079"/>
    </source>
</evidence>